<keyword evidence="4" id="KW-0611">Plant defense</keyword>
<dbReference type="Proteomes" id="UP000030689">
    <property type="component" value="Unassembled WGS sequence"/>
</dbReference>
<dbReference type="KEGG" id="eus:EUTSA_v10015152mg"/>
<keyword evidence="3" id="KW-0295">Fungicide</keyword>
<feature type="domain" description="Defensin-like" evidence="7">
    <location>
        <begin position="41"/>
        <end position="86"/>
    </location>
</feature>
<evidence type="ECO:0000313" key="9">
    <source>
        <dbReference type="Proteomes" id="UP000030689"/>
    </source>
</evidence>
<keyword evidence="9" id="KW-1185">Reference proteome</keyword>
<protein>
    <recommendedName>
        <fullName evidence="7">Defensin-like domain-containing protein</fullName>
    </recommendedName>
</protein>
<accession>V4NB14</accession>
<gene>
    <name evidence="8" type="ORF">EUTSA_v10015152mg</name>
</gene>
<comment type="similarity">
    <text evidence="1">Belongs to the DEFL family.</text>
</comment>
<dbReference type="Gramene" id="ESQ43056">
    <property type="protein sequence ID" value="ESQ43056"/>
    <property type="gene ID" value="EUTSA_v10015152mg"/>
</dbReference>
<evidence type="ECO:0000256" key="5">
    <source>
        <dbReference type="ARBA" id="ARBA00023157"/>
    </source>
</evidence>
<organism evidence="8 9">
    <name type="scientific">Eutrema salsugineum</name>
    <name type="common">Saltwater cress</name>
    <name type="synonym">Sisymbrium salsugineum</name>
    <dbReference type="NCBI Taxonomy" id="72664"/>
    <lineage>
        <taxon>Eukaryota</taxon>
        <taxon>Viridiplantae</taxon>
        <taxon>Streptophyta</taxon>
        <taxon>Embryophyta</taxon>
        <taxon>Tracheophyta</taxon>
        <taxon>Spermatophyta</taxon>
        <taxon>Magnoliopsida</taxon>
        <taxon>eudicotyledons</taxon>
        <taxon>Gunneridae</taxon>
        <taxon>Pentapetalae</taxon>
        <taxon>rosids</taxon>
        <taxon>malvids</taxon>
        <taxon>Brassicales</taxon>
        <taxon>Brassicaceae</taxon>
        <taxon>Eutremeae</taxon>
        <taxon>Eutrema</taxon>
    </lineage>
</organism>
<keyword evidence="2" id="KW-0929">Antimicrobial</keyword>
<dbReference type="OMA" id="LCFNPCT"/>
<evidence type="ECO:0000256" key="4">
    <source>
        <dbReference type="ARBA" id="ARBA00022821"/>
    </source>
</evidence>
<evidence type="ECO:0000256" key="1">
    <source>
        <dbReference type="ARBA" id="ARBA00006722"/>
    </source>
</evidence>
<dbReference type="GO" id="GO:0031640">
    <property type="term" value="P:killing of cells of another organism"/>
    <property type="evidence" value="ECO:0007669"/>
    <property type="project" value="UniProtKB-KW"/>
</dbReference>
<name>V4NB14_EUTSA</name>
<dbReference type="EMBL" id="KI517464">
    <property type="protein sequence ID" value="ESQ43056.1"/>
    <property type="molecule type" value="Genomic_DNA"/>
</dbReference>
<keyword evidence="5" id="KW-1015">Disulfide bond</keyword>
<evidence type="ECO:0000259" key="7">
    <source>
        <dbReference type="Pfam" id="PF24552"/>
    </source>
</evidence>
<dbReference type="InterPro" id="IPR056373">
    <property type="entry name" value="Defensin-like_dom"/>
</dbReference>
<feature type="chain" id="PRO_5004723019" description="Defensin-like domain-containing protein" evidence="6">
    <location>
        <begin position="24"/>
        <end position="86"/>
    </location>
</feature>
<reference evidence="8 9" key="1">
    <citation type="journal article" date="2013" name="Front. Plant Sci.">
        <title>The Reference Genome of the Halophytic Plant Eutrema salsugineum.</title>
        <authorList>
            <person name="Yang R."/>
            <person name="Jarvis D.E."/>
            <person name="Chen H."/>
            <person name="Beilstein M.A."/>
            <person name="Grimwood J."/>
            <person name="Jenkins J."/>
            <person name="Shu S."/>
            <person name="Prochnik S."/>
            <person name="Xin M."/>
            <person name="Ma C."/>
            <person name="Schmutz J."/>
            <person name="Wing R.A."/>
            <person name="Mitchell-Olds T."/>
            <person name="Schumaker K.S."/>
            <person name="Wang X."/>
        </authorList>
    </citation>
    <scope>NUCLEOTIDE SEQUENCE [LARGE SCALE GENOMIC DNA]</scope>
</reference>
<evidence type="ECO:0000256" key="3">
    <source>
        <dbReference type="ARBA" id="ARBA00022577"/>
    </source>
</evidence>
<dbReference type="AlphaFoldDB" id="V4NB14"/>
<proteinExistence type="inferred from homology"/>
<keyword evidence="6" id="KW-0732">Signal</keyword>
<dbReference type="OrthoDB" id="1100980at2759"/>
<evidence type="ECO:0000313" key="8">
    <source>
        <dbReference type="EMBL" id="ESQ43056.1"/>
    </source>
</evidence>
<dbReference type="Pfam" id="PF24552">
    <property type="entry name" value="Defensin"/>
    <property type="match status" value="1"/>
</dbReference>
<sequence length="86" mass="9215">MGSSKMLIIFTLTVLMVISSIHCQPNDLVPGNFAAGEASNTLCFNPCTDKLGDNECKAICVNKKYRNGSCVGFGIPPSSKYCCCEN</sequence>
<dbReference type="GO" id="GO:0050832">
    <property type="term" value="P:defense response to fungus"/>
    <property type="evidence" value="ECO:0007669"/>
    <property type="project" value="UniProtKB-KW"/>
</dbReference>
<evidence type="ECO:0000256" key="6">
    <source>
        <dbReference type="SAM" id="SignalP"/>
    </source>
</evidence>
<feature type="signal peptide" evidence="6">
    <location>
        <begin position="1"/>
        <end position="23"/>
    </location>
</feature>
<evidence type="ECO:0000256" key="2">
    <source>
        <dbReference type="ARBA" id="ARBA00022529"/>
    </source>
</evidence>